<dbReference type="AlphaFoldDB" id="A0A2S0VT80"/>
<evidence type="ECO:0008006" key="3">
    <source>
        <dbReference type="Google" id="ProtNLM"/>
    </source>
</evidence>
<dbReference type="InterPro" id="IPR036969">
    <property type="entry name" value="Citrate_synthase_sf"/>
</dbReference>
<reference evidence="1 2" key="1">
    <citation type="submission" date="2018-01" db="EMBL/GenBank/DDBJ databases">
        <title>Genome sequence of a Cantenovulum-like bacteria.</title>
        <authorList>
            <person name="Tan W.R."/>
            <person name="Lau N.-S."/>
            <person name="Go F."/>
            <person name="Amirul A.-A.A."/>
        </authorList>
    </citation>
    <scope>NUCLEOTIDE SEQUENCE [LARGE SCALE GENOMIC DNA]</scope>
    <source>
        <strain evidence="1 2">CCB-QB4</strain>
    </source>
</reference>
<dbReference type="RefSeq" id="WP_108603473.1">
    <property type="nucleotide sequence ID" value="NZ_CP026604.1"/>
</dbReference>
<protein>
    <recommendedName>
        <fullName evidence="3">Citrate synthase</fullName>
    </recommendedName>
</protein>
<evidence type="ECO:0000313" key="1">
    <source>
        <dbReference type="EMBL" id="AWB67426.1"/>
    </source>
</evidence>
<gene>
    <name evidence="1" type="ORF">C2869_13685</name>
</gene>
<proteinExistence type="predicted"/>
<name>A0A2S0VT80_9ALTE</name>
<dbReference type="Proteomes" id="UP000244441">
    <property type="component" value="Chromosome"/>
</dbReference>
<keyword evidence="2" id="KW-1185">Reference proteome</keyword>
<dbReference type="SUPFAM" id="SSF48256">
    <property type="entry name" value="Citrate synthase"/>
    <property type="match status" value="1"/>
</dbReference>
<dbReference type="KEGG" id="cate:C2869_13685"/>
<organism evidence="1 2">
    <name type="scientific">Saccharobesus litoralis</name>
    <dbReference type="NCBI Taxonomy" id="2172099"/>
    <lineage>
        <taxon>Bacteria</taxon>
        <taxon>Pseudomonadati</taxon>
        <taxon>Pseudomonadota</taxon>
        <taxon>Gammaproteobacteria</taxon>
        <taxon>Alteromonadales</taxon>
        <taxon>Alteromonadaceae</taxon>
        <taxon>Saccharobesus</taxon>
    </lineage>
</organism>
<sequence length="270" mass="30014">MADTKYWDERNQTIVSSVGHWSGGNDVNVRGYSLMNELMGNVSYLQLVILNATGKFVARNIADWLEVCFMGLSYPDSRIWCNQIAAYAADTNTSVVASATSAILAADSRAYGGSQARKLSMQAQLEMYKNYKEGISLGQIIKSVKFKNGKPIIVGFARPIDRDDERLKPFSDVQKKLGIEQGEYLKFALKLSQYLNEHYQLSINCGGYASAFLLDHGFTPEEGYKINAFAVVSGAVACFNNFEKQSANSFIPMKCQDIEYIGRAPRAIEE</sequence>
<dbReference type="GO" id="GO:0046912">
    <property type="term" value="F:acyltransferase activity, acyl groups converted into alkyl on transfer"/>
    <property type="evidence" value="ECO:0007669"/>
    <property type="project" value="InterPro"/>
</dbReference>
<dbReference type="EMBL" id="CP026604">
    <property type="protein sequence ID" value="AWB67426.1"/>
    <property type="molecule type" value="Genomic_DNA"/>
</dbReference>
<evidence type="ECO:0000313" key="2">
    <source>
        <dbReference type="Proteomes" id="UP000244441"/>
    </source>
</evidence>
<accession>A0A2S0VT80</accession>
<dbReference type="OrthoDB" id="5405293at2"/>